<dbReference type="AlphaFoldDB" id="A0AAE1QCY0"/>
<evidence type="ECO:0000256" key="7">
    <source>
        <dbReference type="ARBA" id="ARBA00023157"/>
    </source>
</evidence>
<dbReference type="Gene3D" id="1.20.1250.20">
    <property type="entry name" value="MFS general substrate transporter like domains"/>
    <property type="match status" value="1"/>
</dbReference>
<dbReference type="PANTHER" id="PTHR11388">
    <property type="entry name" value="ORGANIC ANION TRANSPORTER"/>
    <property type="match status" value="1"/>
</dbReference>
<evidence type="ECO:0000256" key="1">
    <source>
        <dbReference type="ARBA" id="ARBA00004651"/>
    </source>
</evidence>
<reference evidence="11" key="1">
    <citation type="submission" date="2023-11" db="EMBL/GenBank/DDBJ databases">
        <title>Genome assemblies of two species of porcelain crab, Petrolisthes cinctipes and Petrolisthes manimaculis (Anomura: Porcellanidae).</title>
        <authorList>
            <person name="Angst P."/>
        </authorList>
    </citation>
    <scope>NUCLEOTIDE SEQUENCE</scope>
    <source>
        <strain evidence="11">PB745_02</strain>
        <tissue evidence="11">Gill</tissue>
    </source>
</reference>
<feature type="domain" description="Kazal-like" evidence="10">
    <location>
        <begin position="652"/>
        <end position="704"/>
    </location>
</feature>
<organism evidence="11 12">
    <name type="scientific">Petrolisthes manimaculis</name>
    <dbReference type="NCBI Taxonomy" id="1843537"/>
    <lineage>
        <taxon>Eukaryota</taxon>
        <taxon>Metazoa</taxon>
        <taxon>Ecdysozoa</taxon>
        <taxon>Arthropoda</taxon>
        <taxon>Crustacea</taxon>
        <taxon>Multicrustacea</taxon>
        <taxon>Malacostraca</taxon>
        <taxon>Eumalacostraca</taxon>
        <taxon>Eucarida</taxon>
        <taxon>Decapoda</taxon>
        <taxon>Pleocyemata</taxon>
        <taxon>Anomura</taxon>
        <taxon>Galatheoidea</taxon>
        <taxon>Porcellanidae</taxon>
        <taxon>Petrolisthes</taxon>
    </lineage>
</organism>
<dbReference type="SUPFAM" id="SSF103473">
    <property type="entry name" value="MFS general substrate transporter"/>
    <property type="match status" value="2"/>
</dbReference>
<dbReference type="PANTHER" id="PTHR11388:SF142">
    <property type="entry name" value="SOLUTE CARRIER ORGANIC ANION TRANSPORTER FAMILY MEMBER 5A1"/>
    <property type="match status" value="1"/>
</dbReference>
<feature type="transmembrane region" description="Helical" evidence="9">
    <location>
        <begin position="751"/>
        <end position="774"/>
    </location>
</feature>
<keyword evidence="12" id="KW-1185">Reference proteome</keyword>
<evidence type="ECO:0000256" key="6">
    <source>
        <dbReference type="ARBA" id="ARBA00023136"/>
    </source>
</evidence>
<feature type="transmembrane region" description="Helical" evidence="9">
    <location>
        <begin position="232"/>
        <end position="252"/>
    </location>
</feature>
<feature type="transmembrane region" description="Helical" evidence="9">
    <location>
        <begin position="259"/>
        <end position="277"/>
    </location>
</feature>
<feature type="compositionally biased region" description="Pro residues" evidence="8">
    <location>
        <begin position="980"/>
        <end position="990"/>
    </location>
</feature>
<feature type="compositionally biased region" description="Gly residues" evidence="8">
    <location>
        <begin position="80"/>
        <end position="95"/>
    </location>
</feature>
<sequence>MASTWTSASDKGDAYHRSGLYSHQPHQQSSSSSSSTSQQGVQVARNNSSCSNTGNTTTTNTTKHVTRNNSTASSTSNHSLGGGRGRGGVEAGGVGTTTTTTTTLGADLSLMDTSTVTTSTVDSTAELVHSSHGGGYNLAATSPGGLTTTSATTTTTTTSAPASPSRSQVDSNDCGLFNFRPAFLQRLANIKIFVFLLSVLVTVQQALASGYLNSVITTIEKRYEIPSSLTGVISSMYEIGNVITVIFVSYLGSKRRIPVWIGVGCCVMGVGSMLFVMPQLTSERWSIELEKTNSSDSSNICRNARVRDDTSERLSEYGFGTLPDLSKGVPLGSHNSIQYGKPDNCIKGSRSNVVPVLFFMLAQLLLGAGGSPLFTLGTTYIDDHVKRESSSMYIGIIYTMVAFGPVLGFLLGAYLISYYVDTLFVDTSGMTSDHKHPRWIGMWWGGFLLCGLLLILMSIPFFMFPKTLKKEKEKVLMEEKEKEFHKGHRRTKSQTSTCSRHSTLSTKRVYGKDVRDIPLSMLKLLLNPIYVMTCLGACMELMIVSGFIVFLPKYLETQFFLSNVQASIFTGGIAIPGACIGIFLGGYLLKRFSLRPKGAIQMVMVFNLIGLSFYGLLFVLGCDNVKMAGTTSPYFNTSMAPPHLDSSSSFEVNLTAWCNTGCSCSSALVEPVCGNNGLTYFSPCHAGCTSYSKQHKFSNCTCILGDGNNPSSSSTPSSSSSATAAGFSEVTVVPVATAGPCYIPCNTIMPFMILLFFMCTVVAISQMPLLMIVLRSVDEEERSFALGVQFVIFRLIAYIPAPIMFGSVIDSTCLLWKSSCGKKGGRCLIYDIEAFRFRYVGICTAIKIISALIFVLDWLLIRWKYKLDMEGTMTVGDIVNSLMSMDKEMGEEDELEERVWLPELQGSQQPPPPAIAAAATGTTAAGYHHRRNGSLVARTQVPTHGSGHKRSQSGSYVPPRPWAGLYQHRRSHSTSGYHPLPCPAPPPPPTGILATQPGHQRRASSGQQVTFRGLAEDPNDLTGVRVVVHGTGRGGGQGDELENEEGDLAIKV</sequence>
<dbReference type="GO" id="GO:0016323">
    <property type="term" value="C:basolateral plasma membrane"/>
    <property type="evidence" value="ECO:0007669"/>
    <property type="project" value="TreeGrafter"/>
</dbReference>
<dbReference type="Pfam" id="PF03137">
    <property type="entry name" value="OATP"/>
    <property type="match status" value="1"/>
</dbReference>
<evidence type="ECO:0000313" key="12">
    <source>
        <dbReference type="Proteomes" id="UP001292094"/>
    </source>
</evidence>
<keyword evidence="6 9" id="KW-0472">Membrane</keyword>
<dbReference type="Pfam" id="PF07648">
    <property type="entry name" value="Kazal_2"/>
    <property type="match status" value="1"/>
</dbReference>
<evidence type="ECO:0000259" key="10">
    <source>
        <dbReference type="PROSITE" id="PS51465"/>
    </source>
</evidence>
<dbReference type="InterPro" id="IPR036058">
    <property type="entry name" value="Kazal_dom_sf"/>
</dbReference>
<evidence type="ECO:0000256" key="9">
    <source>
        <dbReference type="SAM" id="Phobius"/>
    </source>
</evidence>
<feature type="region of interest" description="Disordered" evidence="8">
    <location>
        <begin position="1"/>
        <end position="101"/>
    </location>
</feature>
<evidence type="ECO:0000256" key="5">
    <source>
        <dbReference type="ARBA" id="ARBA00022989"/>
    </source>
</evidence>
<protein>
    <recommendedName>
        <fullName evidence="10">Kazal-like domain-containing protein</fullName>
    </recommendedName>
</protein>
<dbReference type="InterPro" id="IPR036259">
    <property type="entry name" value="MFS_trans_sf"/>
</dbReference>
<evidence type="ECO:0000313" key="11">
    <source>
        <dbReference type="EMBL" id="KAK4324331.1"/>
    </source>
</evidence>
<feature type="region of interest" description="Disordered" evidence="8">
    <location>
        <begin position="940"/>
        <end position="1006"/>
    </location>
</feature>
<feature type="transmembrane region" description="Helical" evidence="9">
    <location>
        <begin position="356"/>
        <end position="381"/>
    </location>
</feature>
<feature type="transmembrane region" description="Helical" evidence="9">
    <location>
        <begin position="786"/>
        <end position="809"/>
    </location>
</feature>
<dbReference type="GO" id="GO:0015347">
    <property type="term" value="F:sodium-independent organic anion transmembrane transporter activity"/>
    <property type="evidence" value="ECO:0007669"/>
    <property type="project" value="TreeGrafter"/>
</dbReference>
<comment type="caution">
    <text evidence="11">The sequence shown here is derived from an EMBL/GenBank/DDBJ whole genome shotgun (WGS) entry which is preliminary data.</text>
</comment>
<evidence type="ECO:0000256" key="3">
    <source>
        <dbReference type="ARBA" id="ARBA00022475"/>
    </source>
</evidence>
<dbReference type="SUPFAM" id="SSF100895">
    <property type="entry name" value="Kazal-type serine protease inhibitors"/>
    <property type="match status" value="1"/>
</dbReference>
<feature type="transmembrane region" description="Helical" evidence="9">
    <location>
        <begin position="839"/>
        <end position="860"/>
    </location>
</feature>
<evidence type="ECO:0000256" key="4">
    <source>
        <dbReference type="ARBA" id="ARBA00022692"/>
    </source>
</evidence>
<comment type="similarity">
    <text evidence="2">Belongs to the organo anion transporter (TC 2.A.60) family.</text>
</comment>
<dbReference type="NCBIfam" id="TIGR00805">
    <property type="entry name" value="oat"/>
    <property type="match status" value="1"/>
</dbReference>
<proteinExistence type="inferred from homology"/>
<name>A0AAE1QCY0_9EUCA</name>
<feature type="transmembrane region" description="Helical" evidence="9">
    <location>
        <begin position="529"/>
        <end position="552"/>
    </location>
</feature>
<feature type="compositionally biased region" description="Low complexity" evidence="8">
    <location>
        <begin position="22"/>
        <end position="39"/>
    </location>
</feature>
<feature type="region of interest" description="Disordered" evidence="8">
    <location>
        <begin position="1031"/>
        <end position="1052"/>
    </location>
</feature>
<dbReference type="Proteomes" id="UP001292094">
    <property type="component" value="Unassembled WGS sequence"/>
</dbReference>
<feature type="transmembrane region" description="Helical" evidence="9">
    <location>
        <begin position="564"/>
        <end position="589"/>
    </location>
</feature>
<accession>A0AAE1QCY0</accession>
<keyword evidence="7" id="KW-1015">Disulfide bond</keyword>
<dbReference type="InterPro" id="IPR002350">
    <property type="entry name" value="Kazal_dom"/>
</dbReference>
<feature type="transmembrane region" description="Helical" evidence="9">
    <location>
        <begin position="601"/>
        <end position="621"/>
    </location>
</feature>
<dbReference type="InterPro" id="IPR004156">
    <property type="entry name" value="OATP"/>
</dbReference>
<feature type="compositionally biased region" description="Acidic residues" evidence="8">
    <location>
        <begin position="1039"/>
        <end position="1052"/>
    </location>
</feature>
<feature type="region of interest" description="Disordered" evidence="8">
    <location>
        <begin position="136"/>
        <end position="170"/>
    </location>
</feature>
<dbReference type="GO" id="GO:0043252">
    <property type="term" value="P:sodium-independent organic anion transport"/>
    <property type="evidence" value="ECO:0007669"/>
    <property type="project" value="TreeGrafter"/>
</dbReference>
<evidence type="ECO:0000256" key="2">
    <source>
        <dbReference type="ARBA" id="ARBA00009657"/>
    </source>
</evidence>
<comment type="subcellular location">
    <subcellularLocation>
        <location evidence="1">Cell membrane</location>
        <topology evidence="1">Multi-pass membrane protein</topology>
    </subcellularLocation>
</comment>
<feature type="transmembrane region" description="Helical" evidence="9">
    <location>
        <begin position="393"/>
        <end position="420"/>
    </location>
</feature>
<keyword evidence="3" id="KW-1003">Cell membrane</keyword>
<keyword evidence="4 9" id="KW-0812">Transmembrane</keyword>
<evidence type="ECO:0000256" key="8">
    <source>
        <dbReference type="SAM" id="MobiDB-lite"/>
    </source>
</evidence>
<feature type="compositionally biased region" description="Low complexity" evidence="8">
    <location>
        <begin position="46"/>
        <end position="79"/>
    </location>
</feature>
<feature type="transmembrane region" description="Helical" evidence="9">
    <location>
        <begin position="192"/>
        <end position="212"/>
    </location>
</feature>
<keyword evidence="5 9" id="KW-1133">Transmembrane helix</keyword>
<dbReference type="PROSITE" id="PS51465">
    <property type="entry name" value="KAZAL_2"/>
    <property type="match status" value="1"/>
</dbReference>
<gene>
    <name evidence="11" type="ORF">Pmani_005020</name>
</gene>
<feature type="compositionally biased region" description="Low complexity" evidence="8">
    <location>
        <begin position="138"/>
        <end position="165"/>
    </location>
</feature>
<feature type="transmembrane region" description="Helical" evidence="9">
    <location>
        <begin position="440"/>
        <end position="464"/>
    </location>
</feature>
<dbReference type="EMBL" id="JAWZYT010000370">
    <property type="protein sequence ID" value="KAK4324331.1"/>
    <property type="molecule type" value="Genomic_DNA"/>
</dbReference>